<name>A0AA36JDZ6_9DINO</name>
<keyword evidence="2" id="KW-0732">Signal</keyword>
<evidence type="ECO:0000256" key="2">
    <source>
        <dbReference type="SAM" id="SignalP"/>
    </source>
</evidence>
<keyword evidence="4" id="KW-1185">Reference proteome</keyword>
<feature type="signal peptide" evidence="2">
    <location>
        <begin position="1"/>
        <end position="18"/>
    </location>
</feature>
<reference evidence="3" key="1">
    <citation type="submission" date="2023-08" db="EMBL/GenBank/DDBJ databases">
        <authorList>
            <person name="Chen Y."/>
            <person name="Shah S."/>
            <person name="Dougan E. K."/>
            <person name="Thang M."/>
            <person name="Chan C."/>
        </authorList>
    </citation>
    <scope>NUCLEOTIDE SEQUENCE</scope>
</reference>
<comment type="caution">
    <text evidence="3">The sequence shown here is derived from an EMBL/GenBank/DDBJ whole genome shotgun (WGS) entry which is preliminary data.</text>
</comment>
<proteinExistence type="predicted"/>
<evidence type="ECO:0000313" key="4">
    <source>
        <dbReference type="Proteomes" id="UP001178507"/>
    </source>
</evidence>
<dbReference type="AlphaFoldDB" id="A0AA36JDZ6"/>
<dbReference type="Proteomes" id="UP001178507">
    <property type="component" value="Unassembled WGS sequence"/>
</dbReference>
<accession>A0AA36JDZ6</accession>
<organism evidence="3 4">
    <name type="scientific">Effrenium voratum</name>
    <dbReference type="NCBI Taxonomy" id="2562239"/>
    <lineage>
        <taxon>Eukaryota</taxon>
        <taxon>Sar</taxon>
        <taxon>Alveolata</taxon>
        <taxon>Dinophyceae</taxon>
        <taxon>Suessiales</taxon>
        <taxon>Symbiodiniaceae</taxon>
        <taxon>Effrenium</taxon>
    </lineage>
</organism>
<evidence type="ECO:0000313" key="3">
    <source>
        <dbReference type="EMBL" id="CAJ1404477.1"/>
    </source>
</evidence>
<protein>
    <recommendedName>
        <fullName evidence="5">Invertebrate defensins family profile domain-containing protein</fullName>
    </recommendedName>
</protein>
<sequence length="119" mass="13005">MLRLFACLVLTSVLTVDAKRSAIKHLADVEKDAVAAAEVSEKKIEEHVLADKTSDKMSEKQTADHVTTDKVVSKHSDAAASNEEGCMCHQHKMSCGNWGWGKWNCGCANNVCVGCHCDW</sequence>
<evidence type="ECO:0000256" key="1">
    <source>
        <dbReference type="SAM" id="MobiDB-lite"/>
    </source>
</evidence>
<feature type="region of interest" description="Disordered" evidence="1">
    <location>
        <begin position="50"/>
        <end position="76"/>
    </location>
</feature>
<gene>
    <name evidence="3" type="ORF">EVOR1521_LOCUS26905</name>
</gene>
<feature type="chain" id="PRO_5041381346" description="Invertebrate defensins family profile domain-containing protein" evidence="2">
    <location>
        <begin position="19"/>
        <end position="119"/>
    </location>
</feature>
<dbReference type="EMBL" id="CAUJNA010003544">
    <property type="protein sequence ID" value="CAJ1404477.1"/>
    <property type="molecule type" value="Genomic_DNA"/>
</dbReference>
<evidence type="ECO:0008006" key="5">
    <source>
        <dbReference type="Google" id="ProtNLM"/>
    </source>
</evidence>